<proteinExistence type="predicted"/>
<dbReference type="GO" id="GO:0004519">
    <property type="term" value="F:endonuclease activity"/>
    <property type="evidence" value="ECO:0007669"/>
    <property type="project" value="UniProtKB-KW"/>
</dbReference>
<evidence type="ECO:0000313" key="2">
    <source>
        <dbReference type="Proteomes" id="UP000265366"/>
    </source>
</evidence>
<dbReference type="Proteomes" id="UP000265366">
    <property type="component" value="Unassembled WGS sequence"/>
</dbReference>
<sequence length="84" mass="9252">MPKSEEFRIELERQIARAEARGLAFIEVISGELHRNVGGCPGPDHRMPACCSVMRAAMRGGDQIVHAPPSGQGATLRIRYQLPR</sequence>
<keyword evidence="2" id="KW-1185">Reference proteome</keyword>
<comment type="caution">
    <text evidence="1">The sequence shown here is derived from an EMBL/GenBank/DDBJ whole genome shotgun (WGS) entry which is preliminary data.</text>
</comment>
<dbReference type="AlphaFoldDB" id="A0A3A1PBN0"/>
<dbReference type="OrthoDB" id="1550740at2"/>
<name>A0A3A1PBN0_9SPHN</name>
<keyword evidence="1" id="KW-0540">Nuclease</keyword>
<organism evidence="1 2">
    <name type="scientific">Aurantiacibacter xanthus</name>
    <dbReference type="NCBI Taxonomy" id="1784712"/>
    <lineage>
        <taxon>Bacteria</taxon>
        <taxon>Pseudomonadati</taxon>
        <taxon>Pseudomonadota</taxon>
        <taxon>Alphaproteobacteria</taxon>
        <taxon>Sphingomonadales</taxon>
        <taxon>Erythrobacteraceae</taxon>
        <taxon>Aurantiacibacter</taxon>
    </lineage>
</organism>
<protein>
    <submittedName>
        <fullName evidence="1">HNH endonuclease</fullName>
    </submittedName>
</protein>
<gene>
    <name evidence="1" type="ORF">D2V17_03265</name>
</gene>
<keyword evidence="1" id="KW-0378">Hydrolase</keyword>
<dbReference type="RefSeq" id="WP_119591707.1">
    <property type="nucleotide sequence ID" value="NZ_QXFM01000025.1"/>
</dbReference>
<reference evidence="1 2" key="1">
    <citation type="submission" date="2018-08" db="EMBL/GenBank/DDBJ databases">
        <title>Erythrobacter zhengii sp.nov., a bacterium isolated from deep-sea sediment.</title>
        <authorList>
            <person name="Fang C."/>
            <person name="Wu Y.-H."/>
            <person name="Sun C."/>
            <person name="Wang H."/>
            <person name="Cheng H."/>
            <person name="Meng F.-X."/>
            <person name="Wang C.-S."/>
            <person name="Xu X.-W."/>
        </authorList>
    </citation>
    <scope>NUCLEOTIDE SEQUENCE [LARGE SCALE GENOMIC DNA]</scope>
    <source>
        <strain evidence="1 2">CCTCC AB 2015396</strain>
    </source>
</reference>
<keyword evidence="1" id="KW-0255">Endonuclease</keyword>
<accession>A0A3A1PBN0</accession>
<evidence type="ECO:0000313" key="1">
    <source>
        <dbReference type="EMBL" id="RIV91172.1"/>
    </source>
</evidence>
<dbReference type="EMBL" id="QXFM01000025">
    <property type="protein sequence ID" value="RIV91172.1"/>
    <property type="molecule type" value="Genomic_DNA"/>
</dbReference>